<feature type="transmembrane region" description="Helical" evidence="8">
    <location>
        <begin position="414"/>
        <end position="433"/>
    </location>
</feature>
<feature type="transmembrane region" description="Helical" evidence="8">
    <location>
        <begin position="62"/>
        <end position="81"/>
    </location>
</feature>
<evidence type="ECO:0000256" key="8">
    <source>
        <dbReference type="SAM" id="Phobius"/>
    </source>
</evidence>
<feature type="transmembrane region" description="Helical" evidence="8">
    <location>
        <begin position="101"/>
        <end position="121"/>
    </location>
</feature>
<gene>
    <name evidence="9" type="ORF">SAMN05444716_1013</name>
</gene>
<evidence type="ECO:0000256" key="1">
    <source>
        <dbReference type="ARBA" id="ARBA00004651"/>
    </source>
</evidence>
<dbReference type="PROSITE" id="PS01303">
    <property type="entry name" value="BCCT"/>
    <property type="match status" value="1"/>
</dbReference>
<evidence type="ECO:0000256" key="4">
    <source>
        <dbReference type="ARBA" id="ARBA00022475"/>
    </source>
</evidence>
<evidence type="ECO:0000256" key="2">
    <source>
        <dbReference type="ARBA" id="ARBA00005658"/>
    </source>
</evidence>
<dbReference type="Proteomes" id="UP000198873">
    <property type="component" value="Unassembled WGS sequence"/>
</dbReference>
<dbReference type="NCBIfam" id="TIGR00842">
    <property type="entry name" value="bcct"/>
    <property type="match status" value="1"/>
</dbReference>
<proteinExistence type="inferred from homology"/>
<keyword evidence="5 8" id="KW-0812">Transmembrane</keyword>
<reference evidence="10" key="1">
    <citation type="submission" date="2016-10" db="EMBL/GenBank/DDBJ databases">
        <authorList>
            <person name="Varghese N."/>
            <person name="Submissions S."/>
        </authorList>
    </citation>
    <scope>NUCLEOTIDE SEQUENCE [LARGE SCALE GENOMIC DNA]</scope>
    <source>
        <strain evidence="10">CGMCC 4.7047</strain>
    </source>
</reference>
<feature type="transmembrane region" description="Helical" evidence="8">
    <location>
        <begin position="275"/>
        <end position="295"/>
    </location>
</feature>
<dbReference type="Pfam" id="PF02028">
    <property type="entry name" value="BCCT"/>
    <property type="match status" value="1"/>
</dbReference>
<accession>A0A1I6NST7</accession>
<name>A0A1I6NST7_9ACTN</name>
<evidence type="ECO:0000256" key="3">
    <source>
        <dbReference type="ARBA" id="ARBA00022448"/>
    </source>
</evidence>
<dbReference type="GO" id="GO:0022857">
    <property type="term" value="F:transmembrane transporter activity"/>
    <property type="evidence" value="ECO:0007669"/>
    <property type="project" value="InterPro"/>
</dbReference>
<feature type="transmembrane region" description="Helical" evidence="8">
    <location>
        <begin position="204"/>
        <end position="229"/>
    </location>
</feature>
<sequence length="564" mass="60666">MSDRKPAPSPVRPEPWHRTIAPWVFWPSVAIIGAFVLWAIIWDDAANRAVMALNSDVVGNLGWYYMVLVSLFVVFVVWVGLSRFGDIKLGKDDDKPDFSTASWLAMLFAAGMGIGLVYWGVAEPLTFYDSPRPGVEGGEAEAARAAFSQTFLHWGIHPWAIYVVVGLAIGYAVHRKGRPVSIRWALEPLLGDRVKGKAGDAIDVIALVGTVFGVATSLGFGVLQISAGADFLGWADNPGTALQVALIVGITLLALISVLSGLAKGMKWLSNTNMVLFFCLMAFLLIAGSTTLLLSDFTENIGNYLQALPSLSFDTGAAYGEEGKSWVSGWTVFYWGWWISWAPFVGIFIARVSKGRTVRQFVGGVLLVPAALTFFWFSVVGGSAVHQERNEPGSMVGADGVNKDSALFQLLDHFPGGALVAGITMLLIVLFFVTSSDSGSYVVDMLASGGDPTPPRWSRVFWSVVEGTVAIALLVAAGSDALTTLQTVAIIIALPFSFVMIAMCVATLKSFRAERAAYLAAQRRKTEERLIEEAVAALEEAEKVDKAAELTKGAKAPVGGRTRR</sequence>
<feature type="transmembrane region" description="Helical" evidence="8">
    <location>
        <begin position="460"/>
        <end position="479"/>
    </location>
</feature>
<dbReference type="GO" id="GO:0005886">
    <property type="term" value="C:plasma membrane"/>
    <property type="evidence" value="ECO:0007669"/>
    <property type="project" value="UniProtKB-SubCell"/>
</dbReference>
<evidence type="ECO:0000256" key="7">
    <source>
        <dbReference type="ARBA" id="ARBA00023136"/>
    </source>
</evidence>
<dbReference type="STRING" id="1176198.SAMN05444716_1013"/>
<keyword evidence="3" id="KW-0813">Transport</keyword>
<feature type="transmembrane region" description="Helical" evidence="8">
    <location>
        <begin position="485"/>
        <end position="508"/>
    </location>
</feature>
<dbReference type="PANTHER" id="PTHR30047">
    <property type="entry name" value="HIGH-AFFINITY CHOLINE TRANSPORT PROTEIN-RELATED"/>
    <property type="match status" value="1"/>
</dbReference>
<protein>
    <submittedName>
        <fullName evidence="9">Choline/glycine/proline betaine transport protein</fullName>
    </submittedName>
</protein>
<organism evidence="9 10">
    <name type="scientific">Streptomyces harbinensis</name>
    <dbReference type="NCBI Taxonomy" id="1176198"/>
    <lineage>
        <taxon>Bacteria</taxon>
        <taxon>Bacillati</taxon>
        <taxon>Actinomycetota</taxon>
        <taxon>Actinomycetes</taxon>
        <taxon>Kitasatosporales</taxon>
        <taxon>Streptomycetaceae</taxon>
        <taxon>Streptomyces</taxon>
    </lineage>
</organism>
<evidence type="ECO:0000313" key="9">
    <source>
        <dbReference type="EMBL" id="SFS30991.1"/>
    </source>
</evidence>
<keyword evidence="10" id="KW-1185">Reference proteome</keyword>
<keyword evidence="4" id="KW-1003">Cell membrane</keyword>
<dbReference type="AlphaFoldDB" id="A0A1I6NST7"/>
<feature type="transmembrane region" description="Helical" evidence="8">
    <location>
        <begin position="241"/>
        <end position="263"/>
    </location>
</feature>
<keyword evidence="7 8" id="KW-0472">Membrane</keyword>
<evidence type="ECO:0000256" key="5">
    <source>
        <dbReference type="ARBA" id="ARBA00022692"/>
    </source>
</evidence>
<dbReference type="PANTHER" id="PTHR30047:SF7">
    <property type="entry name" value="HIGH-AFFINITY CHOLINE TRANSPORT PROTEIN"/>
    <property type="match status" value="1"/>
</dbReference>
<feature type="transmembrane region" description="Helical" evidence="8">
    <location>
        <begin position="156"/>
        <end position="173"/>
    </location>
</feature>
<dbReference type="EMBL" id="FPAB01000001">
    <property type="protein sequence ID" value="SFS30991.1"/>
    <property type="molecule type" value="Genomic_DNA"/>
</dbReference>
<dbReference type="InterPro" id="IPR018093">
    <property type="entry name" value="BCCT_CS"/>
</dbReference>
<feature type="transmembrane region" description="Helical" evidence="8">
    <location>
        <begin position="20"/>
        <end position="42"/>
    </location>
</feature>
<keyword evidence="6 8" id="KW-1133">Transmembrane helix</keyword>
<evidence type="ECO:0000256" key="6">
    <source>
        <dbReference type="ARBA" id="ARBA00022989"/>
    </source>
</evidence>
<comment type="similarity">
    <text evidence="2">Belongs to the BCCT transporter (TC 2.A.15) family.</text>
</comment>
<feature type="transmembrane region" description="Helical" evidence="8">
    <location>
        <begin position="332"/>
        <end position="350"/>
    </location>
</feature>
<evidence type="ECO:0000313" key="10">
    <source>
        <dbReference type="Proteomes" id="UP000198873"/>
    </source>
</evidence>
<feature type="transmembrane region" description="Helical" evidence="8">
    <location>
        <begin position="362"/>
        <end position="385"/>
    </location>
</feature>
<comment type="subcellular location">
    <subcellularLocation>
        <location evidence="1">Cell membrane</location>
        <topology evidence="1">Multi-pass membrane protein</topology>
    </subcellularLocation>
</comment>
<dbReference type="InterPro" id="IPR000060">
    <property type="entry name" value="BCCT_transptr"/>
</dbReference>